<name>A0A6I3KGB8_9HYPH</name>
<proteinExistence type="predicted"/>
<dbReference type="RefSeq" id="WP_154737881.1">
    <property type="nucleotide sequence ID" value="NZ_WMBQ01000001.1"/>
</dbReference>
<evidence type="ECO:0000313" key="4">
    <source>
        <dbReference type="Proteomes" id="UP000440694"/>
    </source>
</evidence>
<dbReference type="Proteomes" id="UP000440694">
    <property type="component" value="Unassembled WGS sequence"/>
</dbReference>
<evidence type="ECO:0000256" key="2">
    <source>
        <dbReference type="SAM" id="Phobius"/>
    </source>
</evidence>
<reference evidence="3 4" key="1">
    <citation type="submission" date="2019-11" db="EMBL/GenBank/DDBJ databases">
        <title>Identification of a novel strain.</title>
        <authorList>
            <person name="Xu Q."/>
            <person name="Wang G."/>
        </authorList>
    </citation>
    <scope>NUCLEOTIDE SEQUENCE [LARGE SCALE GENOMIC DNA]</scope>
    <source>
        <strain evidence="4">xq</strain>
    </source>
</reference>
<feature type="transmembrane region" description="Helical" evidence="2">
    <location>
        <begin position="6"/>
        <end position="25"/>
    </location>
</feature>
<sequence length="114" mass="12085">MTEVLLRVLVVAFVAAVIVAVAVIVRNARRGPGLAKMFAPKPAKRIHIVEQVSIDAKRKLILVRRDDVEHLVMTGGPVDIVIESGIGAQSTSGDTRKAASPHTLPPHALGQAAE</sequence>
<protein>
    <recommendedName>
        <fullName evidence="5">Flagellar protein FliO/FliZ</fullName>
    </recommendedName>
</protein>
<dbReference type="AlphaFoldDB" id="A0A6I3KGB8"/>
<evidence type="ECO:0000256" key="1">
    <source>
        <dbReference type="SAM" id="MobiDB-lite"/>
    </source>
</evidence>
<comment type="caution">
    <text evidence="3">The sequence shown here is derived from an EMBL/GenBank/DDBJ whole genome shotgun (WGS) entry which is preliminary data.</text>
</comment>
<keyword evidence="2" id="KW-0812">Transmembrane</keyword>
<dbReference type="EMBL" id="WMBQ01000001">
    <property type="protein sequence ID" value="MTD93329.1"/>
    <property type="molecule type" value="Genomic_DNA"/>
</dbReference>
<feature type="region of interest" description="Disordered" evidence="1">
    <location>
        <begin position="88"/>
        <end position="114"/>
    </location>
</feature>
<evidence type="ECO:0008006" key="5">
    <source>
        <dbReference type="Google" id="ProtNLM"/>
    </source>
</evidence>
<evidence type="ECO:0000313" key="3">
    <source>
        <dbReference type="EMBL" id="MTD93329.1"/>
    </source>
</evidence>
<gene>
    <name evidence="3" type="ORF">GIW81_03145</name>
</gene>
<keyword evidence="2" id="KW-1133">Transmembrane helix</keyword>
<accession>A0A6I3KGB8</accession>
<keyword evidence="4" id="KW-1185">Reference proteome</keyword>
<organism evidence="3 4">
    <name type="scientific">Hyphomicrobium album</name>
    <dbReference type="NCBI Taxonomy" id="2665159"/>
    <lineage>
        <taxon>Bacteria</taxon>
        <taxon>Pseudomonadati</taxon>
        <taxon>Pseudomonadota</taxon>
        <taxon>Alphaproteobacteria</taxon>
        <taxon>Hyphomicrobiales</taxon>
        <taxon>Hyphomicrobiaceae</taxon>
        <taxon>Hyphomicrobium</taxon>
    </lineage>
</organism>
<keyword evidence="2" id="KW-0472">Membrane</keyword>